<feature type="domain" description="DUF569" evidence="2">
    <location>
        <begin position="191"/>
        <end position="263"/>
    </location>
</feature>
<dbReference type="PANTHER" id="PTHR31205:SF72">
    <property type="entry name" value="DUF569 DOMAIN-CONTAINING PROTEIN"/>
    <property type="match status" value="1"/>
</dbReference>
<dbReference type="InterPro" id="IPR008999">
    <property type="entry name" value="Actin-crosslinking"/>
</dbReference>
<dbReference type="Pfam" id="PF22932">
    <property type="entry name" value="Ubiq_DUF_assoc"/>
    <property type="match status" value="1"/>
</dbReference>
<sequence length="269" mass="30564">MEHFHEEEYVWLRNNVHGTYLHADSDGRSISVHERRASLKAAWGVHIYQVNNVSYLLLYSAAYGRYLAATDTRAPVVQRGYRTEQRDYDQPELPAIMWQAVDNGLGNTSVLLRDTRGRHLCANGKHTGKFLGWYTGVTVDDIDYISSMMHWTVQTIPLRGPDMPQPGFAAPIPTILQKLSVKLGRERGMWRLIRFTLASAEGGYAEDVNDWAELHFEGRLVYSVRKCVHKRLDRPVNLFGFAMCVRAGRYGHLTPLVKILPHGGNGETL</sequence>
<feature type="domain" description="DUF569" evidence="1">
    <location>
        <begin position="1"/>
        <end position="152"/>
    </location>
</feature>
<organism evidence="3">
    <name type="scientific">Triticum urartu</name>
    <name type="common">Red wild einkorn</name>
    <name type="synonym">Crithodium urartu</name>
    <dbReference type="NCBI Taxonomy" id="4572"/>
    <lineage>
        <taxon>Eukaryota</taxon>
        <taxon>Viridiplantae</taxon>
        <taxon>Streptophyta</taxon>
        <taxon>Embryophyta</taxon>
        <taxon>Tracheophyta</taxon>
        <taxon>Spermatophyta</taxon>
        <taxon>Magnoliopsida</taxon>
        <taxon>Liliopsida</taxon>
        <taxon>Poales</taxon>
        <taxon>Poaceae</taxon>
        <taxon>BOP clade</taxon>
        <taxon>Pooideae</taxon>
        <taxon>Triticodae</taxon>
        <taxon>Triticeae</taxon>
        <taxon>Triticinae</taxon>
        <taxon>Triticum</taxon>
    </lineage>
</organism>
<dbReference type="CDD" id="cd23340">
    <property type="entry name" value="beta-trefoil_FSCN_ACP-like"/>
    <property type="match status" value="1"/>
</dbReference>
<dbReference type="PANTHER" id="PTHR31205">
    <property type="entry name" value="ACTIN CROSS-LINKING PROTEIN (DUF569)"/>
    <property type="match status" value="1"/>
</dbReference>
<evidence type="ECO:0000259" key="2">
    <source>
        <dbReference type="Pfam" id="PF22932"/>
    </source>
</evidence>
<reference evidence="3" key="1">
    <citation type="journal article" date="2013" name="Nature">
        <title>Draft genome of the wheat A-genome progenitor Triticum urartu.</title>
        <authorList>
            <person name="Ling H.Q."/>
            <person name="Zhao S."/>
            <person name="Liu D."/>
            <person name="Wang J."/>
            <person name="Sun H."/>
            <person name="Zhang C."/>
            <person name="Fan H."/>
            <person name="Li D."/>
            <person name="Dong L."/>
            <person name="Tao Y."/>
            <person name="Gao C."/>
            <person name="Wu H."/>
            <person name="Li Y."/>
            <person name="Cui Y."/>
            <person name="Guo X."/>
            <person name="Zheng S."/>
            <person name="Wang B."/>
            <person name="Yu K."/>
            <person name="Liang Q."/>
            <person name="Yang W."/>
            <person name="Lou X."/>
            <person name="Chen J."/>
            <person name="Feng M."/>
            <person name="Jian J."/>
            <person name="Zhang X."/>
            <person name="Luo G."/>
            <person name="Jiang Y."/>
            <person name="Liu J."/>
            <person name="Wang Z."/>
            <person name="Sha Y."/>
            <person name="Zhang B."/>
            <person name="Wu H."/>
            <person name="Tang D."/>
            <person name="Shen Q."/>
            <person name="Xue P."/>
            <person name="Zou S."/>
            <person name="Wang X."/>
            <person name="Liu X."/>
            <person name="Wang F."/>
            <person name="Yang Y."/>
            <person name="An X."/>
            <person name="Dong Z."/>
            <person name="Zhang K."/>
            <person name="Zhang X."/>
            <person name="Luo M.C."/>
            <person name="Dvorak J."/>
            <person name="Tong Y."/>
            <person name="Wang J."/>
            <person name="Yang H."/>
            <person name="Li Z."/>
            <person name="Wang D."/>
            <person name="Zhang A."/>
            <person name="Wang J."/>
        </authorList>
    </citation>
    <scope>NUCLEOTIDE SEQUENCE</scope>
</reference>
<dbReference type="EMBL" id="KD497092">
    <property type="protein sequence ID" value="EMS35748.1"/>
    <property type="molecule type" value="Genomic_DNA"/>
</dbReference>
<protein>
    <submittedName>
        <fullName evidence="3">Uncharacterized protein</fullName>
    </submittedName>
</protein>
<dbReference type="STRING" id="4572.M7XDN5"/>
<gene>
    <name evidence="3" type="ORF">TRIUR3_27743</name>
</gene>
<dbReference type="InterPro" id="IPR054726">
    <property type="entry name" value="Ubiq_DUF569-assoc"/>
</dbReference>
<dbReference type="eggNOG" id="ENOG502R28Q">
    <property type="taxonomic scope" value="Eukaryota"/>
</dbReference>
<evidence type="ECO:0000313" key="3">
    <source>
        <dbReference type="EMBL" id="EMS35748.1"/>
    </source>
</evidence>
<dbReference type="Pfam" id="PF04601">
    <property type="entry name" value="DUF569"/>
    <property type="match status" value="1"/>
</dbReference>
<dbReference type="AlphaFoldDB" id="M7XDN5"/>
<accession>M7XDN5</accession>
<dbReference type="InterPro" id="IPR007679">
    <property type="entry name" value="DUF569"/>
</dbReference>
<dbReference type="OMA" id="WIWSVER"/>
<proteinExistence type="predicted"/>
<evidence type="ECO:0000259" key="1">
    <source>
        <dbReference type="Pfam" id="PF04601"/>
    </source>
</evidence>
<name>M7XDN5_TRIUA</name>
<dbReference type="SUPFAM" id="SSF50405">
    <property type="entry name" value="Actin-crosslinking proteins"/>
    <property type="match status" value="1"/>
</dbReference>